<feature type="domain" description="Protein FecR C-terminal" evidence="3">
    <location>
        <begin position="330"/>
        <end position="398"/>
    </location>
</feature>
<sequence>MKQERLQQLLEAYIFDTITGEGREELATLLETPEARSLFATMLQAQLVQHTYDTADELPAVYARIQAGLEAHIREERKAPVLQPRRFTTAWKVAAAILGVVMATGIYFLLSRQPAAVAPISQLQHDLPPGGNKAVLTLANGTKITLDSADNGALAQQGNTRIIKLDSGQLAYNVQGQTAAVTYNTLATPRGGQYQVTLPDGTHVWLNAESSLYFPTAFTGEERKVALTGEAYFEVAPKADQPFRVTVALPAPDRQGMMVEVLGTHFNINAYPEEKTIHTTLLEGSVKAITGNTKVAMQPGEQASLPVNGNSAFVVSRPNLMQVMAWKNGYFRFKGDNIRTIMQQLARWYDITPVYEGNMELKNFSGTISRNENISGVLKMLEATDDITFKVEGKKVIVYAR</sequence>
<feature type="domain" description="FecR protein" evidence="2">
    <location>
        <begin position="185"/>
        <end position="287"/>
    </location>
</feature>
<dbReference type="InterPro" id="IPR006860">
    <property type="entry name" value="FecR"/>
</dbReference>
<accession>A0ABV2T0R9</accession>
<dbReference type="PANTHER" id="PTHR30273">
    <property type="entry name" value="PERIPLASMIC SIGNAL SENSOR AND SIGMA FACTOR ACTIVATOR FECR-RELATED"/>
    <property type="match status" value="1"/>
</dbReference>
<dbReference type="PANTHER" id="PTHR30273:SF2">
    <property type="entry name" value="PROTEIN FECR"/>
    <property type="match status" value="1"/>
</dbReference>
<evidence type="ECO:0000313" key="5">
    <source>
        <dbReference type="Proteomes" id="UP001549749"/>
    </source>
</evidence>
<gene>
    <name evidence="4" type="ORF">ABR189_04595</name>
</gene>
<evidence type="ECO:0000256" key="1">
    <source>
        <dbReference type="SAM" id="Phobius"/>
    </source>
</evidence>
<keyword evidence="5" id="KW-1185">Reference proteome</keyword>
<evidence type="ECO:0000313" key="4">
    <source>
        <dbReference type="EMBL" id="MET6996630.1"/>
    </source>
</evidence>
<reference evidence="4 5" key="1">
    <citation type="submission" date="2024-06" db="EMBL/GenBank/DDBJ databases">
        <title>Chitinophaga defluvii sp. nov., isolated from municipal sewage.</title>
        <authorList>
            <person name="Zhang L."/>
        </authorList>
    </citation>
    <scope>NUCLEOTIDE SEQUENCE [LARGE SCALE GENOMIC DNA]</scope>
    <source>
        <strain evidence="4 5">H8</strain>
    </source>
</reference>
<keyword evidence="1" id="KW-1133">Transmembrane helix</keyword>
<organism evidence="4 5">
    <name type="scientific">Chitinophaga defluvii</name>
    <dbReference type="NCBI Taxonomy" id="3163343"/>
    <lineage>
        <taxon>Bacteria</taxon>
        <taxon>Pseudomonadati</taxon>
        <taxon>Bacteroidota</taxon>
        <taxon>Chitinophagia</taxon>
        <taxon>Chitinophagales</taxon>
        <taxon>Chitinophagaceae</taxon>
        <taxon>Chitinophaga</taxon>
    </lineage>
</organism>
<dbReference type="Pfam" id="PF04773">
    <property type="entry name" value="FecR"/>
    <property type="match status" value="1"/>
</dbReference>
<name>A0ABV2T0R9_9BACT</name>
<comment type="caution">
    <text evidence="4">The sequence shown here is derived from an EMBL/GenBank/DDBJ whole genome shotgun (WGS) entry which is preliminary data.</text>
</comment>
<dbReference type="Gene3D" id="3.55.50.30">
    <property type="match status" value="1"/>
</dbReference>
<evidence type="ECO:0000259" key="3">
    <source>
        <dbReference type="Pfam" id="PF16344"/>
    </source>
</evidence>
<evidence type="ECO:0000259" key="2">
    <source>
        <dbReference type="Pfam" id="PF04773"/>
    </source>
</evidence>
<dbReference type="InterPro" id="IPR032508">
    <property type="entry name" value="FecR_C"/>
</dbReference>
<feature type="transmembrane region" description="Helical" evidence="1">
    <location>
        <begin position="90"/>
        <end position="110"/>
    </location>
</feature>
<proteinExistence type="predicted"/>
<dbReference type="Proteomes" id="UP001549749">
    <property type="component" value="Unassembled WGS sequence"/>
</dbReference>
<dbReference type="RefSeq" id="WP_354659272.1">
    <property type="nucleotide sequence ID" value="NZ_JBEXAC010000001.1"/>
</dbReference>
<keyword evidence="1" id="KW-0812">Transmembrane</keyword>
<dbReference type="Pfam" id="PF16344">
    <property type="entry name" value="FecR_C"/>
    <property type="match status" value="1"/>
</dbReference>
<dbReference type="InterPro" id="IPR012373">
    <property type="entry name" value="Ferrdict_sens_TM"/>
</dbReference>
<dbReference type="EMBL" id="JBEXAC010000001">
    <property type="protein sequence ID" value="MET6996630.1"/>
    <property type="molecule type" value="Genomic_DNA"/>
</dbReference>
<protein>
    <submittedName>
        <fullName evidence="4">FecR family protein</fullName>
    </submittedName>
</protein>
<dbReference type="Gene3D" id="2.60.120.1440">
    <property type="match status" value="1"/>
</dbReference>
<keyword evidence="1" id="KW-0472">Membrane</keyword>